<reference evidence="3 4" key="1">
    <citation type="submission" date="2021-05" db="EMBL/GenBank/DDBJ databases">
        <title>Roseococcus sp. XZZS9, whole genome shotgun sequencing project.</title>
        <authorList>
            <person name="Zhao G."/>
            <person name="Shen L."/>
        </authorList>
    </citation>
    <scope>NUCLEOTIDE SEQUENCE [LARGE SCALE GENOMIC DNA]</scope>
    <source>
        <strain evidence="3 4">XZZS9</strain>
    </source>
</reference>
<evidence type="ECO:0000256" key="1">
    <source>
        <dbReference type="SAM" id="SignalP"/>
    </source>
</evidence>
<dbReference type="InterPro" id="IPR050789">
    <property type="entry name" value="Diverse_Enzym_Activities"/>
</dbReference>
<evidence type="ECO:0000259" key="2">
    <source>
        <dbReference type="Pfam" id="PF00144"/>
    </source>
</evidence>
<dbReference type="Gene3D" id="3.40.710.10">
    <property type="entry name" value="DD-peptidase/beta-lactamase superfamily"/>
    <property type="match status" value="1"/>
</dbReference>
<protein>
    <submittedName>
        <fullName evidence="3">Beta-lactamase family protein</fullName>
    </submittedName>
</protein>
<accession>A0ABS5QEN2</accession>
<keyword evidence="1" id="KW-0732">Signal</keyword>
<evidence type="ECO:0000313" key="4">
    <source>
        <dbReference type="Proteomes" id="UP000766336"/>
    </source>
</evidence>
<evidence type="ECO:0000313" key="3">
    <source>
        <dbReference type="EMBL" id="MBS7812012.1"/>
    </source>
</evidence>
<feature type="domain" description="Beta-lactamase-related" evidence="2">
    <location>
        <begin position="45"/>
        <end position="401"/>
    </location>
</feature>
<keyword evidence="4" id="KW-1185">Reference proteome</keyword>
<proteinExistence type="predicted"/>
<name>A0ABS5QEN2_9PROT</name>
<dbReference type="Proteomes" id="UP000766336">
    <property type="component" value="Unassembled WGS sequence"/>
</dbReference>
<dbReference type="EMBL" id="JAHCDA010000002">
    <property type="protein sequence ID" value="MBS7812012.1"/>
    <property type="molecule type" value="Genomic_DNA"/>
</dbReference>
<feature type="signal peptide" evidence="1">
    <location>
        <begin position="1"/>
        <end position="22"/>
    </location>
</feature>
<organism evidence="3 4">
    <name type="scientific">Roseococcus pinisoli</name>
    <dbReference type="NCBI Taxonomy" id="2835040"/>
    <lineage>
        <taxon>Bacteria</taxon>
        <taxon>Pseudomonadati</taxon>
        <taxon>Pseudomonadota</taxon>
        <taxon>Alphaproteobacteria</taxon>
        <taxon>Acetobacterales</taxon>
        <taxon>Roseomonadaceae</taxon>
        <taxon>Roseococcus</taxon>
    </lineage>
</organism>
<feature type="chain" id="PRO_5045171084" evidence="1">
    <location>
        <begin position="23"/>
        <end position="419"/>
    </location>
</feature>
<dbReference type="PANTHER" id="PTHR43283:SF3">
    <property type="entry name" value="BETA-LACTAMASE FAMILY PROTEIN (AFU_ORTHOLOGUE AFUA_5G07500)"/>
    <property type="match status" value="1"/>
</dbReference>
<sequence>MRKLLLASLALLALTAAPPVRAADPLPRAAPEALGFSAERLDRIRTTMEADVARGQLPGAVIAIARRGRLAYFQAFGHLDGARTRPMPLDAIFPIASMTKPLTGVALMTLLEEGRLALGDPITRFFPTLGDRRVAVDGNPDNTVPAVRPITLTDLARHTSGITYGGRGTTALHRLYPASSSAAARDYDTNGLIAKLASLPLLYQPASVWDYSLSIDVLGAVVEQQTEQRLGEVMAQRIFTPLGMADSGFLVSEAQRPRYATPLPTDPTTGRPQSVEMGLSAPRLDCGGGCAVSTAGDYIRFAQMLLNGGALDGRRILSRASVAEMARDHLYPDIRNNLTQTEGNMVNWGFGLTVAVRREGGATMLGNPGMFSWNGAYGTAMWVDPQEELAVVFMASTPGVLRQYYRRVINALVYQAILD</sequence>
<dbReference type="InterPro" id="IPR001466">
    <property type="entry name" value="Beta-lactam-related"/>
</dbReference>
<dbReference type="Pfam" id="PF00144">
    <property type="entry name" value="Beta-lactamase"/>
    <property type="match status" value="1"/>
</dbReference>
<dbReference type="SUPFAM" id="SSF56601">
    <property type="entry name" value="beta-lactamase/transpeptidase-like"/>
    <property type="match status" value="1"/>
</dbReference>
<gene>
    <name evidence="3" type="ORF">KHU32_13760</name>
</gene>
<comment type="caution">
    <text evidence="3">The sequence shown here is derived from an EMBL/GenBank/DDBJ whole genome shotgun (WGS) entry which is preliminary data.</text>
</comment>
<dbReference type="PANTHER" id="PTHR43283">
    <property type="entry name" value="BETA-LACTAMASE-RELATED"/>
    <property type="match status" value="1"/>
</dbReference>
<dbReference type="RefSeq" id="WP_213670649.1">
    <property type="nucleotide sequence ID" value="NZ_JAHCDA010000002.1"/>
</dbReference>
<dbReference type="InterPro" id="IPR012338">
    <property type="entry name" value="Beta-lactam/transpept-like"/>
</dbReference>